<reference evidence="2 3" key="1">
    <citation type="journal article" date="2014" name="Genome Announc.">
        <title>Draft Genome Sequence of the Boron-Tolerant and Moderately Halotolerant Bacterium Gracilibacillus boraciitolerans JCM 21714T.</title>
        <authorList>
            <person name="Ahmed I."/>
            <person name="Oshima K."/>
            <person name="Suda W."/>
            <person name="Kitamura K."/>
            <person name="Iida T."/>
            <person name="Ohmori Y."/>
            <person name="Fujiwara T."/>
            <person name="Hattori M."/>
            <person name="Ohkuma M."/>
        </authorList>
    </citation>
    <scope>NUCLEOTIDE SEQUENCE [LARGE SCALE GENOMIC DNA]</scope>
    <source>
        <strain evidence="2 3">JCM 21714</strain>
    </source>
</reference>
<dbReference type="RefSeq" id="WP_035723632.1">
    <property type="nucleotide sequence ID" value="NZ_BAVS01000012.1"/>
</dbReference>
<dbReference type="OrthoDB" id="2971753at2"/>
<comment type="caution">
    <text evidence="2">The sequence shown here is derived from an EMBL/GenBank/DDBJ whole genome shotgun (WGS) entry which is preliminary data.</text>
</comment>
<feature type="chain" id="PRO_5038550984" description="DUF4367 domain-containing protein" evidence="1">
    <location>
        <begin position="25"/>
        <end position="162"/>
    </location>
</feature>
<name>W4VKS7_9BACI</name>
<keyword evidence="3" id="KW-1185">Reference proteome</keyword>
<dbReference type="Proteomes" id="UP000019102">
    <property type="component" value="Unassembled WGS sequence"/>
</dbReference>
<sequence length="162" mass="18862">MCFYQQVITAILLMFILVGCNTQSSVPDGYYSFDKNRIENAIDMLDFNPELPMFIPVAADILVTDQFYIEEYGEEAFDITFFTTDNDIFTIQLINGVIKQQKESENQVHITEDVEGTYQDQFYSQSLRWEKRGITYQLIYRPSEKKLTKEELVQVAKSFVSA</sequence>
<protein>
    <recommendedName>
        <fullName evidence="4">DUF4367 domain-containing protein</fullName>
    </recommendedName>
</protein>
<organism evidence="2 3">
    <name type="scientific">Gracilibacillus boraciitolerans JCM 21714</name>
    <dbReference type="NCBI Taxonomy" id="1298598"/>
    <lineage>
        <taxon>Bacteria</taxon>
        <taxon>Bacillati</taxon>
        <taxon>Bacillota</taxon>
        <taxon>Bacilli</taxon>
        <taxon>Bacillales</taxon>
        <taxon>Bacillaceae</taxon>
        <taxon>Gracilibacillus</taxon>
    </lineage>
</organism>
<dbReference type="eggNOG" id="COG2834">
    <property type="taxonomic scope" value="Bacteria"/>
</dbReference>
<gene>
    <name evidence="2" type="ORF">JCM21714_2458</name>
</gene>
<dbReference type="EMBL" id="BAVS01000012">
    <property type="protein sequence ID" value="GAE93379.1"/>
    <property type="molecule type" value="Genomic_DNA"/>
</dbReference>
<dbReference type="AlphaFoldDB" id="W4VKS7"/>
<feature type="signal peptide" evidence="1">
    <location>
        <begin position="1"/>
        <end position="24"/>
    </location>
</feature>
<proteinExistence type="predicted"/>
<keyword evidence="1" id="KW-0732">Signal</keyword>
<evidence type="ECO:0000313" key="2">
    <source>
        <dbReference type="EMBL" id="GAE93379.1"/>
    </source>
</evidence>
<dbReference type="STRING" id="1298598.JCM21714_2458"/>
<evidence type="ECO:0008006" key="4">
    <source>
        <dbReference type="Google" id="ProtNLM"/>
    </source>
</evidence>
<evidence type="ECO:0000313" key="3">
    <source>
        <dbReference type="Proteomes" id="UP000019102"/>
    </source>
</evidence>
<evidence type="ECO:0000256" key="1">
    <source>
        <dbReference type="SAM" id="SignalP"/>
    </source>
</evidence>
<accession>W4VKS7</accession>